<reference evidence="2 3" key="1">
    <citation type="submission" date="2019-07" db="EMBL/GenBank/DDBJ databases">
        <title>The draft genome sequence of Aquimarina algiphila M91.</title>
        <authorList>
            <person name="Meng X."/>
        </authorList>
    </citation>
    <scope>NUCLEOTIDE SEQUENCE [LARGE SCALE GENOMIC DNA]</scope>
    <source>
        <strain evidence="2 3">M91</strain>
    </source>
</reference>
<dbReference type="Proteomes" id="UP000318833">
    <property type="component" value="Unassembled WGS sequence"/>
</dbReference>
<evidence type="ECO:0000256" key="1">
    <source>
        <dbReference type="SAM" id="SignalP"/>
    </source>
</evidence>
<dbReference type="EMBL" id="VLNR01000100">
    <property type="protein sequence ID" value="TSE03745.1"/>
    <property type="molecule type" value="Genomic_DNA"/>
</dbReference>
<name>A0A554VB90_9FLAO</name>
<dbReference type="AlphaFoldDB" id="A0A554VB90"/>
<feature type="signal peptide" evidence="1">
    <location>
        <begin position="1"/>
        <end position="19"/>
    </location>
</feature>
<proteinExistence type="predicted"/>
<evidence type="ECO:0000313" key="2">
    <source>
        <dbReference type="EMBL" id="TSE03745.1"/>
    </source>
</evidence>
<keyword evidence="1" id="KW-0732">Signal</keyword>
<comment type="caution">
    <text evidence="2">The sequence shown here is derived from an EMBL/GenBank/DDBJ whole genome shotgun (WGS) entry which is preliminary data.</text>
</comment>
<sequence length="132" mass="15473">MIKKAIKVLLFFISIGVYSQEIFVAEFNNTPATFKNTNERIGNRTSIQLQLKDDNTYIIESYVYNKYDKKKTNINCTKQIGVWSKSNNIIVFNPNDINSSEKKKFRYKLVNNKKLYYIGYGKKYSKKQGLSK</sequence>
<evidence type="ECO:0000313" key="3">
    <source>
        <dbReference type="Proteomes" id="UP000318833"/>
    </source>
</evidence>
<keyword evidence="3" id="KW-1185">Reference proteome</keyword>
<gene>
    <name evidence="2" type="ORF">FOF46_28650</name>
</gene>
<accession>A0A554VB90</accession>
<protein>
    <submittedName>
        <fullName evidence="2">Copper resistance protein NlpE</fullName>
    </submittedName>
</protein>
<feature type="chain" id="PRO_5021903374" evidence="1">
    <location>
        <begin position="20"/>
        <end position="132"/>
    </location>
</feature>
<organism evidence="2 3">
    <name type="scientific">Aquimarina algiphila</name>
    <dbReference type="NCBI Taxonomy" id="2047982"/>
    <lineage>
        <taxon>Bacteria</taxon>
        <taxon>Pseudomonadati</taxon>
        <taxon>Bacteroidota</taxon>
        <taxon>Flavobacteriia</taxon>
        <taxon>Flavobacteriales</taxon>
        <taxon>Flavobacteriaceae</taxon>
        <taxon>Aquimarina</taxon>
    </lineage>
</organism>
<dbReference type="RefSeq" id="WP_143918889.1">
    <property type="nucleotide sequence ID" value="NZ_CANMIK010000039.1"/>
</dbReference>